<feature type="compositionally biased region" description="Low complexity" evidence="1">
    <location>
        <begin position="300"/>
        <end position="311"/>
    </location>
</feature>
<evidence type="ECO:0000259" key="2">
    <source>
        <dbReference type="PROSITE" id="PS50042"/>
    </source>
</evidence>
<feature type="region of interest" description="Disordered" evidence="1">
    <location>
        <begin position="366"/>
        <end position="385"/>
    </location>
</feature>
<protein>
    <recommendedName>
        <fullName evidence="2">Cyclic nucleotide-binding domain-containing protein</fullName>
    </recommendedName>
</protein>
<organism evidence="3 4">
    <name type="scientific">Cymbomonas tetramitiformis</name>
    <dbReference type="NCBI Taxonomy" id="36881"/>
    <lineage>
        <taxon>Eukaryota</taxon>
        <taxon>Viridiplantae</taxon>
        <taxon>Chlorophyta</taxon>
        <taxon>Pyramimonadophyceae</taxon>
        <taxon>Pyramimonadales</taxon>
        <taxon>Pyramimonadaceae</taxon>
        <taxon>Cymbomonas</taxon>
    </lineage>
</organism>
<accession>A0AAE0FJ08</accession>
<proteinExistence type="predicted"/>
<dbReference type="InterPro" id="IPR018490">
    <property type="entry name" value="cNMP-bd_dom_sf"/>
</dbReference>
<dbReference type="PROSITE" id="PS50042">
    <property type="entry name" value="CNMP_BINDING_3"/>
    <property type="match status" value="1"/>
</dbReference>
<feature type="region of interest" description="Disordered" evidence="1">
    <location>
        <begin position="405"/>
        <end position="424"/>
    </location>
</feature>
<keyword evidence="4" id="KW-1185">Reference proteome</keyword>
<dbReference type="Proteomes" id="UP001190700">
    <property type="component" value="Unassembled WGS sequence"/>
</dbReference>
<gene>
    <name evidence="3" type="ORF">CYMTET_30652</name>
</gene>
<evidence type="ECO:0000313" key="4">
    <source>
        <dbReference type="Proteomes" id="UP001190700"/>
    </source>
</evidence>
<feature type="domain" description="Cyclic nucleotide-binding" evidence="2">
    <location>
        <begin position="1"/>
        <end position="60"/>
    </location>
</feature>
<dbReference type="Pfam" id="PF00027">
    <property type="entry name" value="cNMP_binding"/>
    <property type="match status" value="1"/>
</dbReference>
<dbReference type="EMBL" id="LGRX02017769">
    <property type="protein sequence ID" value="KAK3260385.1"/>
    <property type="molecule type" value="Genomic_DNA"/>
</dbReference>
<dbReference type="AlphaFoldDB" id="A0AAE0FJ08"/>
<name>A0AAE0FJ08_9CHLO</name>
<evidence type="ECO:0000256" key="1">
    <source>
        <dbReference type="SAM" id="MobiDB-lite"/>
    </source>
</evidence>
<sequence length="448" mass="48834">VDIQLMSIDPHTHKSTSKFMTSIHPGDHFGDSSIIAKCPRTASCIATKRSLCLALGKEHFVKTFQVSTEEIEWWKTNVVAVQELAHPELNRFVKSSTLQRFDLGTSFAIGGLNHLMFIRSGRCAFASLRLPPASPLHPVRHPRAELGVQHLDIGIKTLAELNVGDCFGEAGMFSLNQSSWMVTATGREPLVVLAIPYQVMREFPRLADRLKRLAVARQHYLDDRSMKQPIILQRSSGLVLQRSANGKLIVAVDAMVDAPVALPNTASKVKVLPEDPFPVESLCRQPSHRSPAPRTPRPGPAAQLPSAVVAPSPVPSETSKGLPCGEASIASSVKSATSFRERSVPDPDAWGKGSATVLQSGFRISRTSSQRNRQRRLSKEYPRISTSDGVNLPDIDFMMKVLIPEQRSRGDKRPKAVGSEASAAQASSYASSYLEATAMCGAKSQIPF</sequence>
<dbReference type="InterPro" id="IPR014710">
    <property type="entry name" value="RmlC-like_jellyroll"/>
</dbReference>
<evidence type="ECO:0000313" key="3">
    <source>
        <dbReference type="EMBL" id="KAK3260385.1"/>
    </source>
</evidence>
<dbReference type="SUPFAM" id="SSF51206">
    <property type="entry name" value="cAMP-binding domain-like"/>
    <property type="match status" value="2"/>
</dbReference>
<feature type="region of interest" description="Disordered" evidence="1">
    <location>
        <begin position="280"/>
        <end position="325"/>
    </location>
</feature>
<feature type="non-terminal residue" evidence="3">
    <location>
        <position position="1"/>
    </location>
</feature>
<dbReference type="InterPro" id="IPR000595">
    <property type="entry name" value="cNMP-bd_dom"/>
</dbReference>
<dbReference type="Gene3D" id="2.60.120.10">
    <property type="entry name" value="Jelly Rolls"/>
    <property type="match status" value="2"/>
</dbReference>
<reference evidence="3 4" key="1">
    <citation type="journal article" date="2015" name="Genome Biol. Evol.">
        <title>Comparative Genomics of a Bacterivorous Green Alga Reveals Evolutionary Causalities and Consequences of Phago-Mixotrophic Mode of Nutrition.</title>
        <authorList>
            <person name="Burns J.A."/>
            <person name="Paasch A."/>
            <person name="Narechania A."/>
            <person name="Kim E."/>
        </authorList>
    </citation>
    <scope>NUCLEOTIDE SEQUENCE [LARGE SCALE GENOMIC DNA]</scope>
    <source>
        <strain evidence="3 4">PLY_AMNH</strain>
    </source>
</reference>
<comment type="caution">
    <text evidence="3">The sequence shown here is derived from an EMBL/GenBank/DDBJ whole genome shotgun (WGS) entry which is preliminary data.</text>
</comment>